<sequence>MGLFVLMVFILPAWVAYQLAKYEGMAVTILCLALPFAIIHLVAMNADLLTSDQTPPVSTGAPMGSVVYILYGIPSAILNLSIRLLVRKHNKR</sequence>
<keyword evidence="1" id="KW-0812">Transmembrane</keyword>
<dbReference type="Proteomes" id="UP000238949">
    <property type="component" value="Unassembled WGS sequence"/>
</dbReference>
<keyword evidence="1" id="KW-0472">Membrane</keyword>
<keyword evidence="1" id="KW-1133">Transmembrane helix</keyword>
<feature type="transmembrane region" description="Helical" evidence="1">
    <location>
        <begin position="66"/>
        <end position="86"/>
    </location>
</feature>
<accession>A0A2S9V6Q6</accession>
<reference evidence="3" key="1">
    <citation type="journal article" date="2020" name="Int. J. Syst. Evol. Microbiol.">
        <title>Alteromonas alba sp. nov., a marine bacterium isolated from the seawater of the West Pacific Ocean.</title>
        <authorList>
            <person name="Sun C."/>
            <person name="Wu Y.-H."/>
            <person name="Xamxidin M."/>
            <person name="Cheng H."/>
            <person name="Xu X.-W."/>
        </authorList>
    </citation>
    <scope>NUCLEOTIDE SEQUENCE [LARGE SCALE GENOMIC DNA]</scope>
    <source>
        <strain evidence="3">190</strain>
    </source>
</reference>
<keyword evidence="3" id="KW-1185">Reference proteome</keyword>
<evidence type="ECO:0000256" key="1">
    <source>
        <dbReference type="SAM" id="Phobius"/>
    </source>
</evidence>
<proteinExistence type="predicted"/>
<organism evidence="2 3">
    <name type="scientific">Alteromonas alba</name>
    <dbReference type="NCBI Taxonomy" id="2079529"/>
    <lineage>
        <taxon>Bacteria</taxon>
        <taxon>Pseudomonadati</taxon>
        <taxon>Pseudomonadota</taxon>
        <taxon>Gammaproteobacteria</taxon>
        <taxon>Alteromonadales</taxon>
        <taxon>Alteromonadaceae</taxon>
        <taxon>Alteromonas/Salinimonas group</taxon>
        <taxon>Alteromonas</taxon>
    </lineage>
</organism>
<dbReference type="EMBL" id="PVNP01000192">
    <property type="protein sequence ID" value="PRO72137.1"/>
    <property type="molecule type" value="Genomic_DNA"/>
</dbReference>
<feature type="transmembrane region" description="Helical" evidence="1">
    <location>
        <begin position="26"/>
        <end position="46"/>
    </location>
</feature>
<gene>
    <name evidence="2" type="ORF">C6Y40_18320</name>
</gene>
<dbReference type="AlphaFoldDB" id="A0A2S9V6Q6"/>
<evidence type="ECO:0000313" key="3">
    <source>
        <dbReference type="Proteomes" id="UP000238949"/>
    </source>
</evidence>
<comment type="caution">
    <text evidence="2">The sequence shown here is derived from an EMBL/GenBank/DDBJ whole genome shotgun (WGS) entry which is preliminary data.</text>
</comment>
<protein>
    <submittedName>
        <fullName evidence="2">Uncharacterized protein</fullName>
    </submittedName>
</protein>
<evidence type="ECO:0000313" key="2">
    <source>
        <dbReference type="EMBL" id="PRO72137.1"/>
    </source>
</evidence>
<name>A0A2S9V6Q6_9ALTE</name>